<evidence type="ECO:0000313" key="3">
    <source>
        <dbReference type="EMBL" id="KAF4343590.1"/>
    </source>
</evidence>
<dbReference type="InterPro" id="IPR038305">
    <property type="entry name" value="HeLo_sf"/>
</dbReference>
<reference evidence="3" key="2">
    <citation type="submission" date="2020-02" db="EMBL/GenBank/DDBJ databases">
        <title>Identification and distribution of gene clusters putatively required for synthesis of sphingolipid metabolism inhibitors in phylogenetically diverse species of the filamentous fungus Fusarium.</title>
        <authorList>
            <person name="Kim H.-S."/>
            <person name="Busman M."/>
            <person name="Brown D.W."/>
            <person name="Divon H."/>
            <person name="Uhlig S."/>
            <person name="Proctor R.H."/>
        </authorList>
    </citation>
    <scope>NUCLEOTIDE SEQUENCE</scope>
    <source>
        <strain evidence="3">NRRL 25174</strain>
    </source>
</reference>
<keyword evidence="3" id="KW-0034">Amyloid</keyword>
<dbReference type="Pfam" id="PF24476">
    <property type="entry name" value="DUF7580"/>
    <property type="match status" value="1"/>
</dbReference>
<evidence type="ECO:0000259" key="1">
    <source>
        <dbReference type="Pfam" id="PF14479"/>
    </source>
</evidence>
<dbReference type="EMBL" id="PVQB02000088">
    <property type="protein sequence ID" value="KAF4343590.1"/>
    <property type="molecule type" value="Genomic_DNA"/>
</dbReference>
<organism evidence="3 4">
    <name type="scientific">Fusarium beomiforme</name>
    <dbReference type="NCBI Taxonomy" id="44412"/>
    <lineage>
        <taxon>Eukaryota</taxon>
        <taxon>Fungi</taxon>
        <taxon>Dikarya</taxon>
        <taxon>Ascomycota</taxon>
        <taxon>Pezizomycotina</taxon>
        <taxon>Sordariomycetes</taxon>
        <taxon>Hypocreomycetidae</taxon>
        <taxon>Hypocreales</taxon>
        <taxon>Nectriaceae</taxon>
        <taxon>Fusarium</taxon>
        <taxon>Fusarium burgessii species complex</taxon>
    </lineage>
</organism>
<dbReference type="InterPro" id="IPR011009">
    <property type="entry name" value="Kinase-like_dom_sf"/>
</dbReference>
<dbReference type="Proteomes" id="UP000730481">
    <property type="component" value="Unassembled WGS sequence"/>
</dbReference>
<dbReference type="InterPro" id="IPR029498">
    <property type="entry name" value="HeLo_dom"/>
</dbReference>
<dbReference type="PANTHER" id="PTHR37542:SF3">
    <property type="entry name" value="PRION-INHIBITION AND PROPAGATION HELO DOMAIN-CONTAINING PROTEIN"/>
    <property type="match status" value="1"/>
</dbReference>
<feature type="domain" description="DUF7580" evidence="2">
    <location>
        <begin position="365"/>
        <end position="551"/>
    </location>
</feature>
<dbReference type="InterPro" id="IPR056002">
    <property type="entry name" value="DUF7580"/>
</dbReference>
<proteinExistence type="predicted"/>
<keyword evidence="4" id="KW-1185">Reference proteome</keyword>
<name>A0A9P5ARF5_9HYPO</name>
<gene>
    <name evidence="3" type="ORF">FBEOM_2500</name>
</gene>
<evidence type="ECO:0000259" key="2">
    <source>
        <dbReference type="Pfam" id="PF24476"/>
    </source>
</evidence>
<dbReference type="Gene3D" id="1.10.510.10">
    <property type="entry name" value="Transferase(Phosphotransferase) domain 1"/>
    <property type="match status" value="1"/>
</dbReference>
<dbReference type="Gene3D" id="1.20.120.1020">
    <property type="entry name" value="Prion-inhibition and propagation, HeLo domain"/>
    <property type="match status" value="1"/>
</dbReference>
<dbReference type="PANTHER" id="PTHR37542">
    <property type="entry name" value="HELO DOMAIN-CONTAINING PROTEIN-RELATED"/>
    <property type="match status" value="1"/>
</dbReference>
<accession>A0A9P5ARF5</accession>
<dbReference type="OrthoDB" id="1911848at2759"/>
<feature type="domain" description="Prion-inhibition and propagation HeLo" evidence="1">
    <location>
        <begin position="7"/>
        <end position="188"/>
    </location>
</feature>
<protein>
    <submittedName>
        <fullName evidence="3">Prion-inhibition and propagation domain protein</fullName>
    </submittedName>
</protein>
<reference evidence="3" key="1">
    <citation type="journal article" date="2017" name="Mycologia">
        <title>Fusarium algeriense, sp. nov., a novel toxigenic crown rot pathogen of durum wheat from Algeria is nested in the Fusarium burgessii species complex.</title>
        <authorList>
            <person name="Laraba I."/>
            <person name="Keddad A."/>
            <person name="Boureghda H."/>
            <person name="Abdallah N."/>
            <person name="Vaughan M.M."/>
            <person name="Proctor R.H."/>
            <person name="Busman M."/>
            <person name="O'Donnell K."/>
        </authorList>
    </citation>
    <scope>NUCLEOTIDE SEQUENCE</scope>
    <source>
        <strain evidence="3">NRRL 25174</strain>
    </source>
</reference>
<comment type="caution">
    <text evidence="3">The sequence shown here is derived from an EMBL/GenBank/DDBJ whole genome shotgun (WGS) entry which is preliminary data.</text>
</comment>
<dbReference type="SUPFAM" id="SSF56112">
    <property type="entry name" value="Protein kinase-like (PK-like)"/>
    <property type="match status" value="1"/>
</dbReference>
<dbReference type="Pfam" id="PF14479">
    <property type="entry name" value="HeLo"/>
    <property type="match status" value="1"/>
</dbReference>
<evidence type="ECO:0000313" key="4">
    <source>
        <dbReference type="Proteomes" id="UP000730481"/>
    </source>
</evidence>
<keyword evidence="3" id="KW-0640">Prion</keyword>
<sequence length="556" mass="61742">MTEFIVGTVLGSTGLLFAVKGAVDGYGLIRDLFESDKGLATYALDYDVQLTQFRVWSDRVKATDEENCLINKEPREIQDIVARIIATILDTQKVVGSMFIDKYGIKAVAPPIPGKPGGPGARPAFHEHSSWIKHFRVELKKQKMANPISWVTRDREKFTEKLILLEKLNNHLEALVRPDQYDEARLVAAIASSLPQHLSSELMSQIHSITSANEAPNSLLSLTLLLKRVQEEEVDAAASRAKRIQASELELWSKPDSSTIRSNGTYAPPGALPKPILVEWKYIDASVQAKSDIVARVHALGALLSAANAAEFRRLSCYGTFDDPDYERASRGSRRIGLVYAIPKDVELEATSPLSLLRLISRKTRPPLEVRFKLAHRLASAVALLHAANWLHKSLRSDNIIFGGTSADDADLAEPYICGFQYSRPAADTSLESRPVGQPNLDIYYHPSVSQGWSKVREVYSLGIILLEVAFWRPVYSEKEYKGMTMEQISSDIIASLSGKFGRDLKGIVGSRFVNVIKCCLEGNFGVTTGNSEAERKIMSQKFWQRVVEPLAECRA</sequence>
<dbReference type="AlphaFoldDB" id="A0A9P5ARF5"/>